<gene>
    <name evidence="1" type="ORF">EPI10_026061</name>
</gene>
<accession>A0A5B6W2N1</accession>
<dbReference type="AlphaFoldDB" id="A0A5B6W2N1"/>
<evidence type="ECO:0000313" key="1">
    <source>
        <dbReference type="EMBL" id="KAA3475941.1"/>
    </source>
</evidence>
<sequence>MENKDHFKGLKRRLAFDDEDSNHVRRFKVLIPNGTSVGLVLKNTESEISFQGFIDLIKDAYDMVKRQSGSFKRKRMIDWKNEKFCLEDINGVKTRSRIDLRRFKPHKCHILKLHDGSGKFANTFENMWDLTPDTDLLMELPEEYTFETALADLIDNSLQAVWLNDVNHRRLIRFEIICKIDGLFNDGYI</sequence>
<keyword evidence="2" id="KW-1185">Reference proteome</keyword>
<proteinExistence type="predicted"/>
<reference evidence="1" key="1">
    <citation type="submission" date="2019-08" db="EMBL/GenBank/DDBJ databases">
        <authorList>
            <person name="Liu F."/>
        </authorList>
    </citation>
    <scope>NUCLEOTIDE SEQUENCE [LARGE SCALE GENOMIC DNA]</scope>
    <source>
        <strain evidence="1">PA1801</strain>
        <tissue evidence="1">Leaf</tissue>
    </source>
</reference>
<evidence type="ECO:0000313" key="2">
    <source>
        <dbReference type="Proteomes" id="UP000325315"/>
    </source>
</evidence>
<dbReference type="Proteomes" id="UP000325315">
    <property type="component" value="Unassembled WGS sequence"/>
</dbReference>
<protein>
    <submittedName>
        <fullName evidence="1">Membrane protein of ER body 2</fullName>
    </submittedName>
</protein>
<dbReference type="EMBL" id="SMMG02000005">
    <property type="protein sequence ID" value="KAA3475941.1"/>
    <property type="molecule type" value="Genomic_DNA"/>
</dbReference>
<dbReference type="OrthoDB" id="10036779at2759"/>
<name>A0A5B6W2N1_9ROSI</name>
<organism evidence="1 2">
    <name type="scientific">Gossypium australe</name>
    <dbReference type="NCBI Taxonomy" id="47621"/>
    <lineage>
        <taxon>Eukaryota</taxon>
        <taxon>Viridiplantae</taxon>
        <taxon>Streptophyta</taxon>
        <taxon>Embryophyta</taxon>
        <taxon>Tracheophyta</taxon>
        <taxon>Spermatophyta</taxon>
        <taxon>Magnoliopsida</taxon>
        <taxon>eudicotyledons</taxon>
        <taxon>Gunneridae</taxon>
        <taxon>Pentapetalae</taxon>
        <taxon>rosids</taxon>
        <taxon>malvids</taxon>
        <taxon>Malvales</taxon>
        <taxon>Malvaceae</taxon>
        <taxon>Malvoideae</taxon>
        <taxon>Gossypium</taxon>
    </lineage>
</organism>
<comment type="caution">
    <text evidence="1">The sequence shown here is derived from an EMBL/GenBank/DDBJ whole genome shotgun (WGS) entry which is preliminary data.</text>
</comment>